<feature type="transmembrane region" description="Helical" evidence="1">
    <location>
        <begin position="95"/>
        <end position="115"/>
    </location>
</feature>
<feature type="transmembrane region" description="Helical" evidence="1">
    <location>
        <begin position="234"/>
        <end position="255"/>
    </location>
</feature>
<keyword evidence="1" id="KW-0812">Transmembrane</keyword>
<feature type="transmembrane region" description="Helical" evidence="1">
    <location>
        <begin position="163"/>
        <end position="188"/>
    </location>
</feature>
<evidence type="ECO:0000256" key="1">
    <source>
        <dbReference type="SAM" id="Phobius"/>
    </source>
</evidence>
<dbReference type="AlphaFoldDB" id="A0A8H6HKR0"/>
<dbReference type="PANTHER" id="PTHR40465">
    <property type="entry name" value="CHROMOSOME 1, WHOLE GENOME SHOTGUN SEQUENCE"/>
    <property type="match status" value="1"/>
</dbReference>
<dbReference type="Pfam" id="PF20152">
    <property type="entry name" value="DUF6534"/>
    <property type="match status" value="1"/>
</dbReference>
<dbReference type="OrthoDB" id="2798516at2759"/>
<dbReference type="InterPro" id="IPR045339">
    <property type="entry name" value="DUF6534"/>
</dbReference>
<dbReference type="Proteomes" id="UP000521943">
    <property type="component" value="Unassembled WGS sequence"/>
</dbReference>
<sequence length="319" mass="34761">MAPMLTSLADTSLNNTIGAAYLGVVGAGFLFGVTTLQMYSYYHSYPKDPIFQKASVAVLWVLDAFHLALVVHAVYQYAITGFGDVAGLLVIQWSVQLQVTINVIVILMVHCLYTMRVWKLSGYHRGVLGYISVSVVAAGFAIGLFLSFKVFKAKFFSDLDDMAWVIAAALGTSTAIDFFIAAAMSWYLHKSRGVGSRLNSRIDLVMQYSLGSGLLTSACSLSAMFTYLLLPNTFVFLGLEFMLTQFYVGSFLAMLNARSRTRMPKSYQDETIDCNSLAKKGALTSSVWGPSPIEANICLESLPKVSLTDSSSSPRPSAV</sequence>
<dbReference type="EMBL" id="JACGCI010000073">
    <property type="protein sequence ID" value="KAF6748226.1"/>
    <property type="molecule type" value="Genomic_DNA"/>
</dbReference>
<keyword evidence="1" id="KW-1133">Transmembrane helix</keyword>
<feature type="transmembrane region" description="Helical" evidence="1">
    <location>
        <begin position="127"/>
        <end position="151"/>
    </location>
</feature>
<proteinExistence type="predicted"/>
<feature type="transmembrane region" description="Helical" evidence="1">
    <location>
        <begin position="20"/>
        <end position="42"/>
    </location>
</feature>
<name>A0A8H6HKR0_9AGAR</name>
<evidence type="ECO:0000259" key="2">
    <source>
        <dbReference type="Pfam" id="PF20152"/>
    </source>
</evidence>
<gene>
    <name evidence="3" type="ORF">DFP72DRAFT_578848</name>
</gene>
<organism evidence="3 4">
    <name type="scientific">Ephemerocybe angulata</name>
    <dbReference type="NCBI Taxonomy" id="980116"/>
    <lineage>
        <taxon>Eukaryota</taxon>
        <taxon>Fungi</taxon>
        <taxon>Dikarya</taxon>
        <taxon>Basidiomycota</taxon>
        <taxon>Agaricomycotina</taxon>
        <taxon>Agaricomycetes</taxon>
        <taxon>Agaricomycetidae</taxon>
        <taxon>Agaricales</taxon>
        <taxon>Agaricineae</taxon>
        <taxon>Psathyrellaceae</taxon>
        <taxon>Ephemerocybe</taxon>
    </lineage>
</organism>
<dbReference type="PANTHER" id="PTHR40465:SF1">
    <property type="entry name" value="DUF6534 DOMAIN-CONTAINING PROTEIN"/>
    <property type="match status" value="1"/>
</dbReference>
<reference evidence="3 4" key="1">
    <citation type="submission" date="2020-07" db="EMBL/GenBank/DDBJ databases">
        <title>Comparative genomics of pyrophilous fungi reveals a link between fire events and developmental genes.</title>
        <authorList>
            <consortium name="DOE Joint Genome Institute"/>
            <person name="Steindorff A.S."/>
            <person name="Carver A."/>
            <person name="Calhoun S."/>
            <person name="Stillman K."/>
            <person name="Liu H."/>
            <person name="Lipzen A."/>
            <person name="Pangilinan J."/>
            <person name="Labutti K."/>
            <person name="Bruns T.D."/>
            <person name="Grigoriev I.V."/>
        </authorList>
    </citation>
    <scope>NUCLEOTIDE SEQUENCE [LARGE SCALE GENOMIC DNA]</scope>
    <source>
        <strain evidence="3 4">CBS 144469</strain>
    </source>
</reference>
<evidence type="ECO:0000313" key="3">
    <source>
        <dbReference type="EMBL" id="KAF6748226.1"/>
    </source>
</evidence>
<accession>A0A8H6HKR0</accession>
<comment type="caution">
    <text evidence="3">The sequence shown here is derived from an EMBL/GenBank/DDBJ whole genome shotgun (WGS) entry which is preliminary data.</text>
</comment>
<feature type="domain" description="DUF6534" evidence="2">
    <location>
        <begin position="173"/>
        <end position="259"/>
    </location>
</feature>
<keyword evidence="1" id="KW-0472">Membrane</keyword>
<protein>
    <recommendedName>
        <fullName evidence="2">DUF6534 domain-containing protein</fullName>
    </recommendedName>
</protein>
<feature type="transmembrane region" description="Helical" evidence="1">
    <location>
        <begin position="54"/>
        <end position="75"/>
    </location>
</feature>
<feature type="transmembrane region" description="Helical" evidence="1">
    <location>
        <begin position="208"/>
        <end position="228"/>
    </location>
</feature>
<evidence type="ECO:0000313" key="4">
    <source>
        <dbReference type="Proteomes" id="UP000521943"/>
    </source>
</evidence>
<keyword evidence="4" id="KW-1185">Reference proteome</keyword>